<dbReference type="STRING" id="642492.Clole_2971"/>
<dbReference type="PRINTS" id="PR00110">
    <property type="entry name" value="ALPHAAMYLASE"/>
</dbReference>
<name>F2JML7_CELLD</name>
<dbReference type="HOGENOM" id="CLU_006462_2_4_9"/>
<comment type="similarity">
    <text evidence="1 4">Belongs to the glycosyl hydrolase 13 family.</text>
</comment>
<evidence type="ECO:0000256" key="3">
    <source>
        <dbReference type="ARBA" id="ARBA00023295"/>
    </source>
</evidence>
<dbReference type="PANTHER" id="PTHR10357:SF179">
    <property type="entry name" value="NEUTRAL AND BASIC AMINO ACID TRANSPORT PROTEIN RBAT"/>
    <property type="match status" value="1"/>
</dbReference>
<dbReference type="EMBL" id="CP002582">
    <property type="protein sequence ID" value="ADZ84668.1"/>
    <property type="molecule type" value="Genomic_DNA"/>
</dbReference>
<keyword evidence="5" id="KW-0119">Carbohydrate metabolism</keyword>
<dbReference type="InterPro" id="IPR006047">
    <property type="entry name" value="GH13_cat_dom"/>
</dbReference>
<sequence>MKKRWSFIILVMIICLIGGCSHAKEEPLIQDKYRNYYEIFVYSFCDSNGDGIGDLNGVTSKLDYLVDLGIDGIWLTPIMPSDTTHKYNVEDYMAIDSTFGTMEDFDRLMEECNKRGINVILDLVVNHTSTKHPWFLKALDEVKAGKPGKYANYYSFVQNEEEKNSLDDEGGYHSTGIGNYMYEYAFTDNMAALNLENKEVVTEINNIAKYWLDKGVVGFRLDAVRHYCFDQAKSINFLKEFYKYCQTINPEVYMVGEVFSSGSMIETFYETDIDSYFNFMFAKADGRITSNLRGRAGADFVQSLYKWQERISKVKANYIDANFLSNHDTDRYFGVIGKDNIKQKMAASMYLMMPGNSFTYYGEEIGMLGSGHDANKRAPMVWSTESDEEMTTPIPESDNIPAIEKGVKEQEKEKDSLFAFYKKALHIRQQNTEIARGRIEPIELEDKQMGAYTTTYNDSKVIIIHNLGDQTKTITLDTSTYNYSKIQDSLLTGNEKATLKGSEITLPPMSTVILK</sequence>
<dbReference type="PROSITE" id="PS51257">
    <property type="entry name" value="PROKAR_LIPOPROTEIN"/>
    <property type="match status" value="1"/>
</dbReference>
<feature type="domain" description="Glycosyl hydrolase family 13 catalytic" evidence="7">
    <location>
        <begin position="38"/>
        <end position="428"/>
    </location>
</feature>
<reference evidence="8 9" key="1">
    <citation type="journal article" date="2011" name="J. Bacteriol.">
        <title>Complete genome sequence of the cellulose-degrading bacterium Cellulosilyticum lentocellum.</title>
        <authorList>
            <consortium name="US DOE Joint Genome Institute"/>
            <person name="Miller D.A."/>
            <person name="Suen G."/>
            <person name="Bruce D."/>
            <person name="Copeland A."/>
            <person name="Cheng J.F."/>
            <person name="Detter C."/>
            <person name="Goodwin L.A."/>
            <person name="Han C.S."/>
            <person name="Hauser L.J."/>
            <person name="Land M.L."/>
            <person name="Lapidus A."/>
            <person name="Lucas S."/>
            <person name="Meincke L."/>
            <person name="Pitluck S."/>
            <person name="Tapia R."/>
            <person name="Teshima H."/>
            <person name="Woyke T."/>
            <person name="Fox B.G."/>
            <person name="Angert E.R."/>
            <person name="Currie C.R."/>
        </authorList>
    </citation>
    <scope>NUCLEOTIDE SEQUENCE [LARGE SCALE GENOMIC DNA]</scope>
    <source>
        <strain evidence="9">ATCC 49066 / DSM 5427 / NCIMB 11756 / RHM5</strain>
    </source>
</reference>
<dbReference type="Gene3D" id="3.90.400.10">
    <property type="entry name" value="Oligo-1,6-glucosidase, Domain 2"/>
    <property type="match status" value="1"/>
</dbReference>
<keyword evidence="2 5" id="KW-0378">Hydrolase</keyword>
<organism evidence="8 9">
    <name type="scientific">Cellulosilyticum lentocellum (strain ATCC 49066 / DSM 5427 / NCIMB 11756 / RHM5)</name>
    <name type="common">Clostridium lentocellum</name>
    <dbReference type="NCBI Taxonomy" id="642492"/>
    <lineage>
        <taxon>Bacteria</taxon>
        <taxon>Bacillati</taxon>
        <taxon>Bacillota</taxon>
        <taxon>Clostridia</taxon>
        <taxon>Lachnospirales</taxon>
        <taxon>Cellulosilyticaceae</taxon>
        <taxon>Cellulosilyticum</taxon>
    </lineage>
</organism>
<evidence type="ECO:0000256" key="6">
    <source>
        <dbReference type="SAM" id="SignalP"/>
    </source>
</evidence>
<dbReference type="CDD" id="cd11316">
    <property type="entry name" value="AmyAc_bac2_AmyA"/>
    <property type="match status" value="1"/>
</dbReference>
<evidence type="ECO:0000313" key="9">
    <source>
        <dbReference type="Proteomes" id="UP000008467"/>
    </source>
</evidence>
<feature type="signal peptide" evidence="6">
    <location>
        <begin position="1"/>
        <end position="23"/>
    </location>
</feature>
<dbReference type="RefSeq" id="WP_013657948.1">
    <property type="nucleotide sequence ID" value="NC_015275.1"/>
</dbReference>
<dbReference type="AlphaFoldDB" id="F2JML7"/>
<protein>
    <recommendedName>
        <fullName evidence="5">Alpha-amylase</fullName>
        <ecNumber evidence="5">3.2.1.1</ecNumber>
    </recommendedName>
</protein>
<dbReference type="EC" id="3.2.1.1" evidence="5"/>
<dbReference type="Pfam" id="PF23915">
    <property type="entry name" value="SusG_C"/>
    <property type="match status" value="1"/>
</dbReference>
<dbReference type="InterPro" id="IPR006046">
    <property type="entry name" value="Alpha_amylase"/>
</dbReference>
<dbReference type="SMART" id="SM00642">
    <property type="entry name" value="Aamy"/>
    <property type="match status" value="1"/>
</dbReference>
<keyword evidence="6" id="KW-0732">Signal</keyword>
<accession>F2JML7</accession>
<evidence type="ECO:0000256" key="1">
    <source>
        <dbReference type="ARBA" id="ARBA00008061"/>
    </source>
</evidence>
<evidence type="ECO:0000313" key="8">
    <source>
        <dbReference type="EMBL" id="ADZ84668.1"/>
    </source>
</evidence>
<evidence type="ECO:0000259" key="7">
    <source>
        <dbReference type="SMART" id="SM00642"/>
    </source>
</evidence>
<dbReference type="GO" id="GO:0009313">
    <property type="term" value="P:oligosaccharide catabolic process"/>
    <property type="evidence" value="ECO:0007669"/>
    <property type="project" value="TreeGrafter"/>
</dbReference>
<proteinExistence type="inferred from homology"/>
<dbReference type="SUPFAM" id="SSF51011">
    <property type="entry name" value="Glycosyl hydrolase domain"/>
    <property type="match status" value="1"/>
</dbReference>
<dbReference type="SUPFAM" id="SSF51445">
    <property type="entry name" value="(Trans)glycosidases"/>
    <property type="match status" value="1"/>
</dbReference>
<dbReference type="Gene3D" id="2.60.40.1180">
    <property type="entry name" value="Golgi alpha-mannosidase II"/>
    <property type="match status" value="1"/>
</dbReference>
<dbReference type="eggNOG" id="COG0366">
    <property type="taxonomic scope" value="Bacteria"/>
</dbReference>
<keyword evidence="3 5" id="KW-0326">Glycosidase</keyword>
<keyword evidence="9" id="KW-1185">Reference proteome</keyword>
<feature type="chain" id="PRO_5003284130" description="Alpha-amylase" evidence="6">
    <location>
        <begin position="24"/>
        <end position="515"/>
    </location>
</feature>
<evidence type="ECO:0000256" key="4">
    <source>
        <dbReference type="RuleBase" id="RU003615"/>
    </source>
</evidence>
<comment type="catalytic activity">
    <reaction evidence="5">
        <text>Endohydrolysis of (1-&gt;4)-alpha-D-glucosidic linkages in polysaccharides containing three or more (1-&gt;4)-alpha-linked D-glucose units.</text>
        <dbReference type="EC" id="3.2.1.1"/>
    </reaction>
</comment>
<dbReference type="InterPro" id="IPR013780">
    <property type="entry name" value="Glyco_hydro_b"/>
</dbReference>
<dbReference type="Proteomes" id="UP000008467">
    <property type="component" value="Chromosome"/>
</dbReference>
<dbReference type="InterPro" id="IPR017853">
    <property type="entry name" value="GH"/>
</dbReference>
<evidence type="ECO:0000256" key="5">
    <source>
        <dbReference type="RuleBase" id="RU361134"/>
    </source>
</evidence>
<dbReference type="PANTHER" id="PTHR10357">
    <property type="entry name" value="ALPHA-AMYLASE FAMILY MEMBER"/>
    <property type="match status" value="1"/>
</dbReference>
<evidence type="ECO:0000256" key="2">
    <source>
        <dbReference type="ARBA" id="ARBA00022801"/>
    </source>
</evidence>
<dbReference type="InterPro" id="IPR056300">
    <property type="entry name" value="SusG-like_C"/>
</dbReference>
<dbReference type="KEGG" id="cle:Clole_2971"/>
<dbReference type="GO" id="GO:0004556">
    <property type="term" value="F:alpha-amylase activity"/>
    <property type="evidence" value="ECO:0007669"/>
    <property type="project" value="UniProtKB-UniRule"/>
</dbReference>
<dbReference type="Gene3D" id="3.20.20.80">
    <property type="entry name" value="Glycosidases"/>
    <property type="match status" value="1"/>
</dbReference>
<dbReference type="GO" id="GO:0043169">
    <property type="term" value="F:cation binding"/>
    <property type="evidence" value="ECO:0007669"/>
    <property type="project" value="InterPro"/>
</dbReference>
<dbReference type="InterPro" id="IPR045857">
    <property type="entry name" value="O16G_dom_2"/>
</dbReference>
<gene>
    <name evidence="8" type="ordered locus">Clole_2971</name>
</gene>
<dbReference type="Pfam" id="PF00128">
    <property type="entry name" value="Alpha-amylase"/>
    <property type="match status" value="1"/>
</dbReference>